<organism evidence="2 3">
    <name type="scientific">Luteibacter rhizovicinus</name>
    <dbReference type="NCBI Taxonomy" id="242606"/>
    <lineage>
        <taxon>Bacteria</taxon>
        <taxon>Pseudomonadati</taxon>
        <taxon>Pseudomonadota</taxon>
        <taxon>Gammaproteobacteria</taxon>
        <taxon>Lysobacterales</taxon>
        <taxon>Rhodanobacteraceae</taxon>
        <taxon>Luteibacter</taxon>
    </lineage>
</organism>
<protein>
    <submittedName>
        <fullName evidence="2">Replication initiation factor</fullName>
    </submittedName>
</protein>
<dbReference type="RefSeq" id="WP_132141769.1">
    <property type="nucleotide sequence ID" value="NZ_SMCS01000001.1"/>
</dbReference>
<evidence type="ECO:0000313" key="2">
    <source>
        <dbReference type="EMBL" id="TCV97737.1"/>
    </source>
</evidence>
<keyword evidence="2" id="KW-0648">Protein biosynthesis</keyword>
<name>A0A4R3YX36_9GAMM</name>
<dbReference type="AlphaFoldDB" id="A0A4R3YX36"/>
<evidence type="ECO:0000313" key="3">
    <source>
        <dbReference type="Proteomes" id="UP000295645"/>
    </source>
</evidence>
<reference evidence="2 3" key="1">
    <citation type="submission" date="2019-03" db="EMBL/GenBank/DDBJ databases">
        <title>Above-ground endophytic microbial communities from plants in different locations in the United States.</title>
        <authorList>
            <person name="Frank C."/>
        </authorList>
    </citation>
    <scope>NUCLEOTIDE SEQUENCE [LARGE SCALE GENOMIC DNA]</scope>
    <source>
        <strain evidence="2 3">LP_13_YM</strain>
    </source>
</reference>
<dbReference type="InterPro" id="IPR003491">
    <property type="entry name" value="REP-like_C"/>
</dbReference>
<accession>A0A4R3YX36</accession>
<dbReference type="Pfam" id="PF02486">
    <property type="entry name" value="Rep_trans"/>
    <property type="match status" value="1"/>
</dbReference>
<comment type="caution">
    <text evidence="2">The sequence shown here is derived from an EMBL/GenBank/DDBJ whole genome shotgun (WGS) entry which is preliminary data.</text>
</comment>
<proteinExistence type="predicted"/>
<feature type="domain" description="Replication initiation protein-like C-terminal" evidence="1">
    <location>
        <begin position="150"/>
        <end position="311"/>
    </location>
</feature>
<dbReference type="GO" id="GO:0003743">
    <property type="term" value="F:translation initiation factor activity"/>
    <property type="evidence" value="ECO:0007669"/>
    <property type="project" value="UniProtKB-KW"/>
</dbReference>
<keyword evidence="3" id="KW-1185">Reference proteome</keyword>
<evidence type="ECO:0000259" key="1">
    <source>
        <dbReference type="Pfam" id="PF02486"/>
    </source>
</evidence>
<sequence length="353" mass="38740">MSRREAAVIPSANRGSKFLNRFKTSPAKRASVAANVDFLRFTAPHALVLGDSADVDLVAYRALDFIRTLAPQSGLCVEEGVKAGRRGYAHHVQILTPDGSACGDVCWGGENQKETVSIELTGAACARIEAVFDHDVAWSQVRALLETVEAKITRVDVCHDDYKGERGLDLAQQLYDAGEFVQGGRPPAANRQGWNDGSGMTLYIGKPTGRSQLVVYEKGREQGYRDGEEFAEWVRWEGRFYHRKGHVIPLDLLSAPAEYLVGKYPAMSWVSAVMCRIQTAVVRTKANLQSAMRHCQRQYGGLLNFLTGIADDAADLGDMVASFLTRPTVPAWVTENPFGTAVARDAHPLRICI</sequence>
<dbReference type="EMBL" id="SMCS01000001">
    <property type="protein sequence ID" value="TCV97737.1"/>
    <property type="molecule type" value="Genomic_DNA"/>
</dbReference>
<dbReference type="Proteomes" id="UP000295645">
    <property type="component" value="Unassembled WGS sequence"/>
</dbReference>
<keyword evidence="2" id="KW-0396">Initiation factor</keyword>
<gene>
    <name evidence="2" type="ORF">EC912_101754</name>
</gene>
<dbReference type="OrthoDB" id="9809126at2"/>